<dbReference type="Proteomes" id="UP000003455">
    <property type="component" value="Chromosome"/>
</dbReference>
<name>A0A0E1XGC8_STAAU</name>
<dbReference type="RefSeq" id="WP_001053369.1">
    <property type="nucleotide sequence ID" value="NZ_CM000952.1"/>
</dbReference>
<comment type="caution">
    <text evidence="1">The sequence shown here is derived from an EMBL/GenBank/DDBJ whole genome shotgun (WGS) entry which is preliminary data.</text>
</comment>
<dbReference type="AlphaFoldDB" id="A0A0E1XGC8"/>
<sequence length="65" mass="7465">MNLQSYIGKLVKLTLTNNKILIGKVIDFDDKIDNFDGYNSIEIDTGRITYDISENKIKDIQIITK</sequence>
<accession>A0A0E1XGC8</accession>
<organism evidence="1">
    <name type="scientific">Staphylococcus aureus subsp. aureus MN8</name>
    <dbReference type="NCBI Taxonomy" id="548470"/>
    <lineage>
        <taxon>Bacteria</taxon>
        <taxon>Bacillati</taxon>
        <taxon>Bacillota</taxon>
        <taxon>Bacilli</taxon>
        <taxon>Bacillales</taxon>
        <taxon>Staphylococcaceae</taxon>
        <taxon>Staphylococcus</taxon>
    </lineage>
</organism>
<reference evidence="1" key="1">
    <citation type="submission" date="2010-05" db="EMBL/GenBank/DDBJ databases">
        <authorList>
            <person name="Muzny D."/>
            <person name="Qin X."/>
            <person name="Buhay C."/>
            <person name="Dugan-Rocha S."/>
            <person name="Ding Y."/>
            <person name="Chen G."/>
            <person name="Hawes A."/>
            <person name="Holder M."/>
            <person name="Jhangiani S."/>
            <person name="Johnson A."/>
            <person name="Khan Z."/>
            <person name="Li Z."/>
            <person name="Liu W."/>
            <person name="Liu X."/>
            <person name="Perez L."/>
            <person name="Shen H."/>
            <person name="Wang Q."/>
            <person name="Watt J."/>
            <person name="Xi L."/>
            <person name="Xin Y."/>
            <person name="Zhou J."/>
            <person name="Deng J."/>
            <person name="Jiang H."/>
            <person name="Liu Y."/>
            <person name="Qu J."/>
            <person name="Song X.-Z."/>
            <person name="Zhang L."/>
            <person name="Villasana D."/>
            <person name="Johnson A."/>
            <person name="Liu J."/>
            <person name="Liyanage D."/>
            <person name="Lorensuhewa L."/>
            <person name="Robinson T."/>
            <person name="Song A."/>
            <person name="Song B.-B."/>
            <person name="Dinh H."/>
            <person name="Thornton R."/>
            <person name="Coyle M."/>
            <person name="Francisco L."/>
            <person name="Jackson L."/>
            <person name="Javaid M."/>
            <person name="Korchina V."/>
            <person name="Kovar C."/>
            <person name="Mata R."/>
            <person name="Mathew T."/>
            <person name="Ngo R."/>
            <person name="Nguyen L."/>
            <person name="Nguyen N."/>
            <person name="Okwuonu G."/>
            <person name="Ongeri F."/>
            <person name="Pham C."/>
            <person name="Simmons D."/>
            <person name="Wilczek-Boney K."/>
            <person name="Hale W."/>
            <person name="Jakkamsetti A."/>
            <person name="Pham P."/>
            <person name="Ruth R."/>
            <person name="San Lucas F."/>
            <person name="Warren J."/>
            <person name="Zhang J."/>
            <person name="Zhao Z."/>
            <person name="Zhou C."/>
            <person name="Zhu D."/>
            <person name="Lee S."/>
            <person name="Bess C."/>
            <person name="Blankenburg K."/>
            <person name="Forbes L."/>
            <person name="Fu Q."/>
            <person name="Gubbala S."/>
            <person name="Hirani K."/>
            <person name="Jayaseelan J.C."/>
            <person name="Lara F."/>
            <person name="Munidasa M."/>
            <person name="Palculict T."/>
            <person name="Patil S."/>
            <person name="Pu L.-L."/>
            <person name="Saada N."/>
            <person name="Tang L."/>
            <person name="Weissenberger G."/>
            <person name="Zhu Y."/>
            <person name="Hemphill L."/>
            <person name="Shang Y."/>
            <person name="Youmans B."/>
            <person name="Ayvaz T."/>
            <person name="Ross M."/>
            <person name="Santibanez J."/>
            <person name="Aqrawi P."/>
            <person name="Gross S."/>
            <person name="Joshi V."/>
            <person name="Fowler G."/>
            <person name="Nazareth L."/>
            <person name="Reid J."/>
            <person name="Worley K."/>
            <person name="Petrosino J."/>
            <person name="Highlander S."/>
            <person name="Gibbs R."/>
        </authorList>
    </citation>
    <scope>NUCLEOTIDE SEQUENCE [LARGE SCALE GENOMIC DNA]</scope>
    <source>
        <strain evidence="1">MN8</strain>
    </source>
</reference>
<dbReference type="HOGENOM" id="CLU_205016_1_0_9"/>
<proteinExistence type="predicted"/>
<evidence type="ECO:0008006" key="2">
    <source>
        <dbReference type="Google" id="ProtNLM"/>
    </source>
</evidence>
<gene>
    <name evidence="1" type="ORF">HMPREF0769_12432</name>
</gene>
<dbReference type="EMBL" id="ACJA02000004">
    <property type="protein sequence ID" value="EFH94811.1"/>
    <property type="molecule type" value="Genomic_DNA"/>
</dbReference>
<evidence type="ECO:0000313" key="1">
    <source>
        <dbReference type="EMBL" id="EFH94811.1"/>
    </source>
</evidence>
<protein>
    <recommendedName>
        <fullName evidence="2">LSM domain protein</fullName>
    </recommendedName>
</protein>